<evidence type="ECO:0000313" key="3">
    <source>
        <dbReference type="Proteomes" id="UP000642819"/>
    </source>
</evidence>
<name>A0ABQ3GKQ4_9MICC</name>
<evidence type="ECO:0008006" key="4">
    <source>
        <dbReference type="Google" id="ProtNLM"/>
    </source>
</evidence>
<dbReference type="RefSeq" id="WP_189351412.1">
    <property type="nucleotide sequence ID" value="NZ_BMXK01000016.1"/>
</dbReference>
<evidence type="ECO:0000313" key="2">
    <source>
        <dbReference type="EMBL" id="GHD13046.1"/>
    </source>
</evidence>
<feature type="transmembrane region" description="Helical" evidence="1">
    <location>
        <begin position="25"/>
        <end position="45"/>
    </location>
</feature>
<organism evidence="2 3">
    <name type="scientific">Zhihengliuella salsuginis</name>
    <dbReference type="NCBI Taxonomy" id="578222"/>
    <lineage>
        <taxon>Bacteria</taxon>
        <taxon>Bacillati</taxon>
        <taxon>Actinomycetota</taxon>
        <taxon>Actinomycetes</taxon>
        <taxon>Micrococcales</taxon>
        <taxon>Micrococcaceae</taxon>
        <taxon>Zhihengliuella</taxon>
    </lineage>
</organism>
<keyword evidence="1" id="KW-0812">Transmembrane</keyword>
<dbReference type="Proteomes" id="UP000642819">
    <property type="component" value="Unassembled WGS sequence"/>
</dbReference>
<feature type="transmembrane region" description="Helical" evidence="1">
    <location>
        <begin position="187"/>
        <end position="204"/>
    </location>
</feature>
<sequence>MTSTITDSPAGMQAFERTTSRWGRLTMLAGLIISLAGPLYVALFMDVGVTVAHIVTAYTAVAATFLVFAVVEPVTYFPILGQAAMYQAFMIGNISNKLLPAAICAQSRIDAKPGSKQGDLAAVMGICGAAIVHLTSLLVFVGIFGTWLLSAIPESVTEVARMYILPAIVGAVLVQAIASVNQLRPTLISLAAAVVVVFAVIPAVPALTHFGTALGVVATVLVSWFARKRAC</sequence>
<keyword evidence="3" id="KW-1185">Reference proteome</keyword>
<feature type="transmembrane region" description="Helical" evidence="1">
    <location>
        <begin position="210"/>
        <end position="226"/>
    </location>
</feature>
<accession>A0ABQ3GKQ4</accession>
<reference evidence="3" key="1">
    <citation type="journal article" date="2019" name="Int. J. Syst. Evol. Microbiol.">
        <title>The Global Catalogue of Microorganisms (GCM) 10K type strain sequencing project: providing services to taxonomists for standard genome sequencing and annotation.</title>
        <authorList>
            <consortium name="The Broad Institute Genomics Platform"/>
            <consortium name="The Broad Institute Genome Sequencing Center for Infectious Disease"/>
            <person name="Wu L."/>
            <person name="Ma J."/>
        </authorList>
    </citation>
    <scope>NUCLEOTIDE SEQUENCE [LARGE SCALE GENOMIC DNA]</scope>
    <source>
        <strain evidence="3">KCTC 19466</strain>
    </source>
</reference>
<dbReference type="EMBL" id="BMXK01000016">
    <property type="protein sequence ID" value="GHD13046.1"/>
    <property type="molecule type" value="Genomic_DNA"/>
</dbReference>
<feature type="transmembrane region" description="Helical" evidence="1">
    <location>
        <begin position="160"/>
        <end position="180"/>
    </location>
</feature>
<feature type="transmembrane region" description="Helical" evidence="1">
    <location>
        <begin position="51"/>
        <end position="71"/>
    </location>
</feature>
<feature type="transmembrane region" description="Helical" evidence="1">
    <location>
        <begin position="120"/>
        <end position="148"/>
    </location>
</feature>
<protein>
    <recommendedName>
        <fullName evidence="4">Integral membrane protein</fullName>
    </recommendedName>
</protein>
<evidence type="ECO:0000256" key="1">
    <source>
        <dbReference type="SAM" id="Phobius"/>
    </source>
</evidence>
<proteinExistence type="predicted"/>
<comment type="caution">
    <text evidence="2">The sequence shown here is derived from an EMBL/GenBank/DDBJ whole genome shotgun (WGS) entry which is preliminary data.</text>
</comment>
<keyword evidence="1" id="KW-0472">Membrane</keyword>
<gene>
    <name evidence="2" type="ORF">GCM10008096_28860</name>
</gene>
<keyword evidence="1" id="KW-1133">Transmembrane helix</keyword>